<evidence type="ECO:0000256" key="1">
    <source>
        <dbReference type="ARBA" id="ARBA00004613"/>
    </source>
</evidence>
<dbReference type="GO" id="GO:0007267">
    <property type="term" value="P:cell-cell signaling"/>
    <property type="evidence" value="ECO:0007669"/>
    <property type="project" value="TreeGrafter"/>
</dbReference>
<keyword evidence="5" id="KW-1015">Disulfide bond</keyword>
<dbReference type="PANTHER" id="PTHR15258:SF3">
    <property type="entry name" value="FIBROBLAST GROWTH FACTOR-BINDING PROTEIN 3"/>
    <property type="match status" value="1"/>
</dbReference>
<keyword evidence="3" id="KW-0964">Secreted</keyword>
<evidence type="ECO:0000256" key="7">
    <source>
        <dbReference type="SAM" id="MobiDB-lite"/>
    </source>
</evidence>
<protein>
    <recommendedName>
        <fullName evidence="10">Fibroblast growth factor binding protein 3</fullName>
    </recommendedName>
</protein>
<evidence type="ECO:0000256" key="4">
    <source>
        <dbReference type="ARBA" id="ARBA00022729"/>
    </source>
</evidence>
<dbReference type="Pfam" id="PF06473">
    <property type="entry name" value="FGF-BP1"/>
    <property type="match status" value="1"/>
</dbReference>
<feature type="compositionally biased region" description="Basic and acidic residues" evidence="7">
    <location>
        <begin position="159"/>
        <end position="170"/>
    </location>
</feature>
<organism evidence="8 9">
    <name type="scientific">Oncorhynchus tshawytscha</name>
    <name type="common">Chinook salmon</name>
    <name type="synonym">Salmo tshawytscha</name>
    <dbReference type="NCBI Taxonomy" id="74940"/>
    <lineage>
        <taxon>Eukaryota</taxon>
        <taxon>Metazoa</taxon>
        <taxon>Chordata</taxon>
        <taxon>Craniata</taxon>
        <taxon>Vertebrata</taxon>
        <taxon>Euteleostomi</taxon>
        <taxon>Actinopterygii</taxon>
        <taxon>Neopterygii</taxon>
        <taxon>Teleostei</taxon>
        <taxon>Protacanthopterygii</taxon>
        <taxon>Salmoniformes</taxon>
        <taxon>Salmonidae</taxon>
        <taxon>Salmoninae</taxon>
        <taxon>Oncorhynchus</taxon>
    </lineage>
</organism>
<dbReference type="GO" id="GO:0019838">
    <property type="term" value="F:growth factor binding"/>
    <property type="evidence" value="ECO:0007669"/>
    <property type="project" value="UniProtKB-KW"/>
</dbReference>
<name>A0A8C8H6X4_ONCTS</name>
<evidence type="ECO:0000256" key="6">
    <source>
        <dbReference type="ARBA" id="ARBA00023183"/>
    </source>
</evidence>
<dbReference type="GeneTree" id="ENSGT00940000154372"/>
<evidence type="ECO:0008006" key="10">
    <source>
        <dbReference type="Google" id="ProtNLM"/>
    </source>
</evidence>
<dbReference type="GO" id="GO:0005576">
    <property type="term" value="C:extracellular region"/>
    <property type="evidence" value="ECO:0007669"/>
    <property type="project" value="UniProtKB-SubCell"/>
</dbReference>
<evidence type="ECO:0000256" key="3">
    <source>
        <dbReference type="ARBA" id="ARBA00022525"/>
    </source>
</evidence>
<evidence type="ECO:0000313" key="9">
    <source>
        <dbReference type="Proteomes" id="UP000694402"/>
    </source>
</evidence>
<evidence type="ECO:0000256" key="5">
    <source>
        <dbReference type="ARBA" id="ARBA00023157"/>
    </source>
</evidence>
<dbReference type="PANTHER" id="PTHR15258">
    <property type="entry name" value="FGF BINDING PROTEIN-RELATED"/>
    <property type="match status" value="1"/>
</dbReference>
<comment type="similarity">
    <text evidence="2">Belongs to the fibroblast growth factor-binding protein family.</text>
</comment>
<reference evidence="8" key="2">
    <citation type="submission" date="2025-09" db="UniProtKB">
        <authorList>
            <consortium name="Ensembl"/>
        </authorList>
    </citation>
    <scope>IDENTIFICATION</scope>
</reference>
<dbReference type="AlphaFoldDB" id="A0A8C8H6X4"/>
<evidence type="ECO:0000256" key="2">
    <source>
        <dbReference type="ARBA" id="ARBA00008326"/>
    </source>
</evidence>
<evidence type="ECO:0000313" key="8">
    <source>
        <dbReference type="Ensembl" id="ENSOTSP00005058612.1"/>
    </source>
</evidence>
<reference evidence="8" key="1">
    <citation type="submission" date="2025-08" db="UniProtKB">
        <authorList>
            <consortium name="Ensembl"/>
        </authorList>
    </citation>
    <scope>IDENTIFICATION</scope>
</reference>
<accession>A0A8C8H6X4</accession>
<dbReference type="Ensembl" id="ENSOTST00005063786.2">
    <property type="protein sequence ID" value="ENSOTSP00005058612.1"/>
    <property type="gene ID" value="ENSOTSG00005028231.2"/>
</dbReference>
<keyword evidence="9" id="KW-1185">Reference proteome</keyword>
<feature type="region of interest" description="Disordered" evidence="7">
    <location>
        <begin position="159"/>
        <end position="187"/>
    </location>
</feature>
<dbReference type="InterPro" id="IPR010510">
    <property type="entry name" value="FGF1-bd"/>
</dbReference>
<proteinExistence type="inferred from homology"/>
<feature type="compositionally biased region" description="Basic and acidic residues" evidence="7">
    <location>
        <begin position="177"/>
        <end position="187"/>
    </location>
</feature>
<keyword evidence="4" id="KW-0732">Signal</keyword>
<sequence length="226" mass="25441">GALKTNIIHILMCCTIGTQHLMNCGFFLSREYKITEAKYQISDDKTLQLPPPLAGKMPKNSVTSSGGFSTKVGHNCTWDTSGEGVVNLLVSCNSGEQTYWCRYTGQPDLCQAYSDRKAQVRHWKQLVGKLKKRNNACKGEKVLKTPTCKAPMDSHMKLKEKGNSGGEKDPLPLAPEMVEKEEKKEDRSLLEERYWDGEINDMEPVENYCAEGWHSVCSFFVSFFEG</sequence>
<keyword evidence="6" id="KW-0340">Growth factor binding</keyword>
<comment type="subcellular location">
    <subcellularLocation>
        <location evidence="1">Secreted</location>
    </subcellularLocation>
</comment>
<dbReference type="Proteomes" id="UP000694402">
    <property type="component" value="Unassembled WGS sequence"/>
</dbReference>